<keyword evidence="7" id="KW-0132">Cell division</keyword>
<feature type="compositionally biased region" description="Polar residues" evidence="14">
    <location>
        <begin position="464"/>
        <end position="498"/>
    </location>
</feature>
<feature type="compositionally biased region" description="Polar residues" evidence="14">
    <location>
        <begin position="411"/>
        <end position="420"/>
    </location>
</feature>
<evidence type="ECO:0000256" key="13">
    <source>
        <dbReference type="ARBA" id="ARBA00023306"/>
    </source>
</evidence>
<comment type="similarity">
    <text evidence="3">Belongs to the protein-tyrosine phosphatase family. Non-receptor class CDC14 subfamily.</text>
</comment>
<dbReference type="FunFam" id="3.90.190.10:FF:000038">
    <property type="entry name" value="Tyrosine-protein phosphatase CDC14"/>
    <property type="match status" value="1"/>
</dbReference>
<dbReference type="InterPro" id="IPR050561">
    <property type="entry name" value="PTP"/>
</dbReference>
<evidence type="ECO:0000256" key="6">
    <source>
        <dbReference type="ARBA" id="ARBA00022553"/>
    </source>
</evidence>
<dbReference type="Proteomes" id="UP000315496">
    <property type="component" value="Chromosome 4"/>
</dbReference>
<dbReference type="Pfam" id="PF14671">
    <property type="entry name" value="DSPn"/>
    <property type="match status" value="1"/>
</dbReference>
<dbReference type="PROSITE" id="PS50056">
    <property type="entry name" value="TYR_PHOSPHATASE_2"/>
    <property type="match status" value="1"/>
</dbReference>
<dbReference type="GO" id="GO:0005737">
    <property type="term" value="C:cytoplasm"/>
    <property type="evidence" value="ECO:0007669"/>
    <property type="project" value="UniProtKB-SubCell"/>
</dbReference>
<feature type="compositionally biased region" description="Polar residues" evidence="14">
    <location>
        <begin position="360"/>
        <end position="399"/>
    </location>
</feature>
<keyword evidence="6" id="KW-0597">Phosphoprotein</keyword>
<dbReference type="CDD" id="cd14499">
    <property type="entry name" value="CDC14_C"/>
    <property type="match status" value="1"/>
</dbReference>
<keyword evidence="11" id="KW-0539">Nucleus</keyword>
<dbReference type="Gene3D" id="3.90.190.10">
    <property type="entry name" value="Protein tyrosine phosphatase superfamily"/>
    <property type="match status" value="2"/>
</dbReference>
<feature type="domain" description="Tyrosine specific protein phosphatases" evidence="16">
    <location>
        <begin position="257"/>
        <end position="319"/>
    </location>
</feature>
<keyword evidence="8" id="KW-0498">Mitosis</keyword>
<evidence type="ECO:0000256" key="10">
    <source>
        <dbReference type="ARBA" id="ARBA00022912"/>
    </source>
</evidence>
<dbReference type="InterPro" id="IPR029260">
    <property type="entry name" value="DSPn"/>
</dbReference>
<feature type="region of interest" description="Disordered" evidence="14">
    <location>
        <begin position="545"/>
        <end position="593"/>
    </location>
</feature>
<dbReference type="AlphaFoldDB" id="A0A4Z1T3B7"/>
<keyword evidence="18" id="KW-1185">Reference proteome</keyword>
<dbReference type="GO" id="GO:0051321">
    <property type="term" value="P:meiotic cell cycle"/>
    <property type="evidence" value="ECO:0007669"/>
    <property type="project" value="UniProtKB-KW"/>
</dbReference>
<dbReference type="GO" id="GO:0033554">
    <property type="term" value="P:cellular response to stress"/>
    <property type="evidence" value="ECO:0007669"/>
    <property type="project" value="UniProtKB-ARBA"/>
</dbReference>
<feature type="compositionally biased region" description="Polar residues" evidence="14">
    <location>
        <begin position="553"/>
        <end position="571"/>
    </location>
</feature>
<dbReference type="EMBL" id="VDLU01000004">
    <property type="protein sequence ID" value="TNJ27049.1"/>
    <property type="molecule type" value="Genomic_DNA"/>
</dbReference>
<evidence type="ECO:0000313" key="17">
    <source>
        <dbReference type="EMBL" id="TNJ27049.1"/>
    </source>
</evidence>
<evidence type="ECO:0000256" key="14">
    <source>
        <dbReference type="SAM" id="MobiDB-lite"/>
    </source>
</evidence>
<dbReference type="InterPro" id="IPR000387">
    <property type="entry name" value="Tyr_Pase_dom"/>
</dbReference>
<evidence type="ECO:0000256" key="1">
    <source>
        <dbReference type="ARBA" id="ARBA00004123"/>
    </source>
</evidence>
<organism evidence="17 18">
    <name type="scientific">Giardia muris</name>
    <dbReference type="NCBI Taxonomy" id="5742"/>
    <lineage>
        <taxon>Eukaryota</taxon>
        <taxon>Metamonada</taxon>
        <taxon>Diplomonadida</taxon>
        <taxon>Hexamitidae</taxon>
        <taxon>Giardiinae</taxon>
        <taxon>Giardia</taxon>
    </lineage>
</organism>
<evidence type="ECO:0000256" key="3">
    <source>
        <dbReference type="ARBA" id="ARBA00007315"/>
    </source>
</evidence>
<dbReference type="GO" id="GO:0007096">
    <property type="term" value="P:regulation of exit from mitosis"/>
    <property type="evidence" value="ECO:0007669"/>
    <property type="project" value="UniProtKB-ARBA"/>
</dbReference>
<dbReference type="EC" id="3.1.3.48" evidence="4"/>
<dbReference type="GO" id="GO:0031981">
    <property type="term" value="C:nuclear lumen"/>
    <property type="evidence" value="ECO:0007669"/>
    <property type="project" value="UniProtKB-ARBA"/>
</dbReference>
<feature type="domain" description="Tyrosine-protein phosphatase" evidence="15">
    <location>
        <begin position="189"/>
        <end position="332"/>
    </location>
</feature>
<dbReference type="OrthoDB" id="266663at2759"/>
<dbReference type="PANTHER" id="PTHR23339">
    <property type="entry name" value="TYROSINE SPECIFIC PROTEIN PHOSPHATASE AND DUAL SPECIFICITY PROTEIN PHOSPHATASE"/>
    <property type="match status" value="1"/>
</dbReference>
<feature type="region of interest" description="Disordered" evidence="14">
    <location>
        <begin position="334"/>
        <end position="533"/>
    </location>
</feature>
<dbReference type="VEuPathDB" id="GiardiaDB:GMRT_14161"/>
<dbReference type="InterPro" id="IPR044506">
    <property type="entry name" value="CDC14_C"/>
</dbReference>
<comment type="caution">
    <text evidence="17">The sequence shown here is derived from an EMBL/GenBank/DDBJ whole genome shotgun (WGS) entry which is preliminary data.</text>
</comment>
<reference evidence="17 18" key="1">
    <citation type="submission" date="2019-05" db="EMBL/GenBank/DDBJ databases">
        <title>The compact genome of Giardia muris reveals important steps in the evolution of intestinal protozoan parasites.</title>
        <authorList>
            <person name="Xu F."/>
            <person name="Jimenez-Gonzalez A."/>
            <person name="Einarsson E."/>
            <person name="Astvaldsson A."/>
            <person name="Peirasmaki D."/>
            <person name="Eckmann L."/>
            <person name="Andersson J.O."/>
            <person name="Svard S.G."/>
            <person name="Jerlstrom-Hultqvist J."/>
        </authorList>
    </citation>
    <scope>NUCLEOTIDE SEQUENCE [LARGE SCALE GENOMIC DNA]</scope>
    <source>
        <strain evidence="17 18">Roberts-Thomson</strain>
    </source>
</reference>
<gene>
    <name evidence="17" type="ORF">GMRT_14161</name>
</gene>
<accession>A0A4Z1T3B7</accession>
<keyword evidence="10" id="KW-0904">Protein phosphatase</keyword>
<sequence>MPIQGRPAEFIPDRLYYATITGSVADTADTHYFSTDSTLVYYPFEHDFGPLNLGQTYVFFAQLSNKMKDPNLKSKRIVYYSGSGYNFRANSVVLIGLFMVCVLQKPAAEIADLITRQVQPALVPFRDACAGPCSYGMTVSDCLFAMERAMKAKLFNLSTFKYDDYYFYSQVENGDLTWMLNDKYIAFAGPVSPTHPFFRYHPFSPASYIPLFKSRNVTAVVRLNEACYNRADFLRAGIHHYDLPFPDGTCPADKIIRQFIEITDKEQGGVAVHCKAGLGRTGTLIALYMIQKYDFTAREIIAWLRILRPGSILGQQQEFLLKMEPKIRSYYQTRSAAETDAEPSSSIPLASPAGVGSYPGTATSPARNASAGMSRQPMSSTVQSSRAAYNASPARNSPTRGAPSGPLSPNRAGQSAGRTSGTEKVRQKLDEYLKNSPARTQQTRAPGYDPTASGHAKLAPGTMSARSGSGVRATTPTGLPQTSTRGSMTPNRVTSRGGTYSPARNVPATTSRIPKPQSYAPRTPGADRRGGDELLAYGFGANGRVHPDVVHTPKSQLNRQSPARGAVTSTRRAGELPSLKQGRSSVRPVTDMY</sequence>
<keyword evidence="9" id="KW-0378">Hydrolase</keyword>
<evidence type="ECO:0000256" key="5">
    <source>
        <dbReference type="ARBA" id="ARBA00022490"/>
    </source>
</evidence>
<evidence type="ECO:0000256" key="4">
    <source>
        <dbReference type="ARBA" id="ARBA00013064"/>
    </source>
</evidence>
<evidence type="ECO:0000256" key="7">
    <source>
        <dbReference type="ARBA" id="ARBA00022618"/>
    </source>
</evidence>
<evidence type="ECO:0000256" key="12">
    <source>
        <dbReference type="ARBA" id="ARBA00023254"/>
    </source>
</evidence>
<evidence type="ECO:0000259" key="16">
    <source>
        <dbReference type="PROSITE" id="PS50056"/>
    </source>
</evidence>
<evidence type="ECO:0000256" key="9">
    <source>
        <dbReference type="ARBA" id="ARBA00022801"/>
    </source>
</evidence>
<keyword evidence="12" id="KW-0469">Meiosis</keyword>
<evidence type="ECO:0000256" key="2">
    <source>
        <dbReference type="ARBA" id="ARBA00004496"/>
    </source>
</evidence>
<feature type="compositionally biased region" description="Basic and acidic residues" evidence="14">
    <location>
        <begin position="421"/>
        <end position="433"/>
    </location>
</feature>
<dbReference type="InterPro" id="IPR020422">
    <property type="entry name" value="TYR_PHOSPHATASE_DUAL_dom"/>
</dbReference>
<dbReference type="GO" id="GO:0051301">
    <property type="term" value="P:cell division"/>
    <property type="evidence" value="ECO:0007669"/>
    <property type="project" value="UniProtKB-KW"/>
</dbReference>
<dbReference type="SUPFAM" id="SSF52799">
    <property type="entry name" value="(Phosphotyrosine protein) phosphatases II"/>
    <property type="match status" value="2"/>
</dbReference>
<evidence type="ECO:0000259" key="15">
    <source>
        <dbReference type="PROSITE" id="PS50054"/>
    </source>
</evidence>
<keyword evidence="5" id="KW-0963">Cytoplasm</keyword>
<dbReference type="SMART" id="SM00195">
    <property type="entry name" value="DSPc"/>
    <property type="match status" value="1"/>
</dbReference>
<dbReference type="InterPro" id="IPR003595">
    <property type="entry name" value="Tyr_Pase_cat"/>
</dbReference>
<protein>
    <recommendedName>
        <fullName evidence="4">protein-tyrosine-phosphatase</fullName>
        <ecNumber evidence="4">3.1.3.48</ecNumber>
    </recommendedName>
</protein>
<name>A0A4Z1T3B7_GIAMU</name>
<feature type="compositionally biased region" description="Polar residues" evidence="14">
    <location>
        <begin position="334"/>
        <end position="348"/>
    </location>
</feature>
<dbReference type="InterPro" id="IPR029021">
    <property type="entry name" value="Prot-tyrosine_phosphatase-like"/>
</dbReference>
<dbReference type="PROSITE" id="PS00383">
    <property type="entry name" value="TYR_PHOSPHATASE_1"/>
    <property type="match status" value="1"/>
</dbReference>
<dbReference type="CDD" id="cd17657">
    <property type="entry name" value="CDC14_N"/>
    <property type="match status" value="1"/>
</dbReference>
<dbReference type="Pfam" id="PF22785">
    <property type="entry name" value="Tc-R-P"/>
    <property type="match status" value="1"/>
</dbReference>
<dbReference type="GO" id="GO:0004725">
    <property type="term" value="F:protein tyrosine phosphatase activity"/>
    <property type="evidence" value="ECO:0007669"/>
    <property type="project" value="UniProtKB-EC"/>
</dbReference>
<keyword evidence="13" id="KW-0131">Cell cycle</keyword>
<dbReference type="GO" id="GO:0032954">
    <property type="term" value="P:regulation of cytokinetic process"/>
    <property type="evidence" value="ECO:0007669"/>
    <property type="project" value="UniProtKB-ARBA"/>
</dbReference>
<evidence type="ECO:0000256" key="11">
    <source>
        <dbReference type="ARBA" id="ARBA00023242"/>
    </source>
</evidence>
<dbReference type="InterPro" id="IPR016130">
    <property type="entry name" value="Tyr_Pase_AS"/>
</dbReference>
<dbReference type="PROSITE" id="PS50054">
    <property type="entry name" value="TYR_PHOSPHATASE_DUAL"/>
    <property type="match status" value="1"/>
</dbReference>
<dbReference type="GO" id="GO:0005856">
    <property type="term" value="C:cytoskeleton"/>
    <property type="evidence" value="ECO:0007669"/>
    <property type="project" value="UniProtKB-ARBA"/>
</dbReference>
<evidence type="ECO:0000256" key="8">
    <source>
        <dbReference type="ARBA" id="ARBA00022776"/>
    </source>
</evidence>
<evidence type="ECO:0000313" key="18">
    <source>
        <dbReference type="Proteomes" id="UP000315496"/>
    </source>
</evidence>
<comment type="subcellular location">
    <subcellularLocation>
        <location evidence="2">Cytoplasm</location>
    </subcellularLocation>
    <subcellularLocation>
        <location evidence="1">Nucleus</location>
    </subcellularLocation>
</comment>
<proteinExistence type="inferred from homology"/>
<dbReference type="GO" id="GO:0000278">
    <property type="term" value="P:mitotic cell cycle"/>
    <property type="evidence" value="ECO:0007669"/>
    <property type="project" value="UniProtKB-ARBA"/>
</dbReference>
<dbReference type="SMART" id="SM00404">
    <property type="entry name" value="PTPc_motif"/>
    <property type="match status" value="1"/>
</dbReference>